<evidence type="ECO:0000313" key="1">
    <source>
        <dbReference type="EMBL" id="MCU7550737.1"/>
    </source>
</evidence>
<dbReference type="Proteomes" id="UP001155483">
    <property type="component" value="Unassembled WGS sequence"/>
</dbReference>
<dbReference type="AlphaFoldDB" id="A0A9X2XXY2"/>
<dbReference type="SUPFAM" id="SSF53335">
    <property type="entry name" value="S-adenosyl-L-methionine-dependent methyltransferases"/>
    <property type="match status" value="1"/>
</dbReference>
<gene>
    <name evidence="1" type="ORF">OCK74_16585</name>
</gene>
<dbReference type="InterPro" id="IPR029063">
    <property type="entry name" value="SAM-dependent_MTases_sf"/>
</dbReference>
<dbReference type="EMBL" id="JAOTIF010000015">
    <property type="protein sequence ID" value="MCU7550737.1"/>
    <property type="molecule type" value="Genomic_DNA"/>
</dbReference>
<accession>A0A9X2XXY2</accession>
<comment type="caution">
    <text evidence="1">The sequence shown here is derived from an EMBL/GenBank/DDBJ whole genome shotgun (WGS) entry which is preliminary data.</text>
</comment>
<evidence type="ECO:0000313" key="2">
    <source>
        <dbReference type="Proteomes" id="UP001155483"/>
    </source>
</evidence>
<dbReference type="Gene3D" id="3.40.50.150">
    <property type="entry name" value="Vaccinia Virus protein VP39"/>
    <property type="match status" value="1"/>
</dbReference>
<organism evidence="1 2">
    <name type="scientific">Paraflavisolibacter caeni</name>
    <dbReference type="NCBI Taxonomy" id="2982496"/>
    <lineage>
        <taxon>Bacteria</taxon>
        <taxon>Pseudomonadati</taxon>
        <taxon>Bacteroidota</taxon>
        <taxon>Chitinophagia</taxon>
        <taxon>Chitinophagales</taxon>
        <taxon>Chitinophagaceae</taxon>
        <taxon>Paraflavisolibacter</taxon>
    </lineage>
</organism>
<evidence type="ECO:0008006" key="3">
    <source>
        <dbReference type="Google" id="ProtNLM"/>
    </source>
</evidence>
<reference evidence="1" key="2">
    <citation type="submission" date="2023-04" db="EMBL/GenBank/DDBJ databases">
        <title>Paracnuella aquatica gen. nov., sp. nov., a member of the family Chitinophagaceae isolated from a hot spring.</title>
        <authorList>
            <person name="Wang C."/>
        </authorList>
    </citation>
    <scope>NUCLEOTIDE SEQUENCE</scope>
    <source>
        <strain evidence="1">LB-8</strain>
    </source>
</reference>
<name>A0A9X2XXY2_9BACT</name>
<protein>
    <recommendedName>
        <fullName evidence="3">SAM-dependent methyltransferase</fullName>
    </recommendedName>
</protein>
<proteinExistence type="predicted"/>
<sequence length="197" mass="22335">MKEFWNERFASQTIDYDIEPNRFFKRFINTTKPGSILLPAESDGRNAIYAASKGWQVDAFGSSELIKAKVLQEAAERGVQINYEVLDLKKFKAVKQYDAVGLFYVNLPERIRMGFHKEICKCLKSGGILVLEAFAKDQLNFATGGPKDNAILYDAPGICNDFQHLYLLHIREKETVINEGAFYQGRGAVLRFVGQKL</sequence>
<dbReference type="RefSeq" id="WP_279298176.1">
    <property type="nucleotide sequence ID" value="NZ_JAOTIF010000015.1"/>
</dbReference>
<keyword evidence="2" id="KW-1185">Reference proteome</keyword>
<reference evidence="1" key="1">
    <citation type="submission" date="2022-09" db="EMBL/GenBank/DDBJ databases">
        <authorList>
            <person name="Yuan C."/>
            <person name="Ke Z."/>
        </authorList>
    </citation>
    <scope>NUCLEOTIDE SEQUENCE</scope>
    <source>
        <strain evidence="1">LB-8</strain>
    </source>
</reference>